<evidence type="ECO:0000313" key="10">
    <source>
        <dbReference type="Proteomes" id="UP000189137"/>
    </source>
</evidence>
<evidence type="ECO:0000313" key="7">
    <source>
        <dbReference type="EMBL" id="VFD30580.1"/>
    </source>
</evidence>
<organism evidence="3">
    <name type="scientific">Clostridioides difficile</name>
    <name type="common">Peptoclostridium difficile</name>
    <dbReference type="NCBI Taxonomy" id="1496"/>
    <lineage>
        <taxon>Bacteria</taxon>
        <taxon>Bacillati</taxon>
        <taxon>Bacillota</taxon>
        <taxon>Clostridia</taxon>
        <taxon>Peptostreptococcales</taxon>
        <taxon>Peptostreptococcaceae</taxon>
        <taxon>Clostridioides</taxon>
    </lineage>
</organism>
<dbReference type="EMBL" id="CAADAN010000003">
    <property type="protein sequence ID" value="VFD30580.1"/>
    <property type="molecule type" value="Genomic_DNA"/>
</dbReference>
<accession>A0A069AUQ1</accession>
<dbReference type="Proteomes" id="UP000411588">
    <property type="component" value="Unassembled WGS sequence"/>
</dbReference>
<proteinExistence type="predicted"/>
<dbReference type="RefSeq" id="WP_003424195.1">
    <property type="nucleotide sequence ID" value="NZ_AP025558.1"/>
</dbReference>
<reference evidence="3" key="1">
    <citation type="submission" date="2014-07" db="EMBL/GenBank/DDBJ databases">
        <authorList>
            <person name="Monot Marc"/>
        </authorList>
    </citation>
    <scope>NUCLEOTIDE SEQUENCE</scope>
    <source>
        <strain evidence="3">7032989</strain>
        <strain evidence="2">7032994</strain>
    </source>
</reference>
<evidence type="ECO:0000313" key="8">
    <source>
        <dbReference type="EMBL" id="VFD52687.1"/>
    </source>
</evidence>
<evidence type="ECO:0000313" key="6">
    <source>
        <dbReference type="EMBL" id="SJR94510.1"/>
    </source>
</evidence>
<evidence type="ECO:0000313" key="12">
    <source>
        <dbReference type="Proteomes" id="UP000372533"/>
    </source>
</evidence>
<dbReference type="Proteomes" id="UP000879542">
    <property type="component" value="Unassembled WGS sequence"/>
</dbReference>
<dbReference type="EMBL" id="LK932994">
    <property type="protein sequence ID" value="CDT17517.1"/>
    <property type="molecule type" value="Genomic_DNA"/>
</dbReference>
<evidence type="ECO:0000313" key="13">
    <source>
        <dbReference type="Proteomes" id="UP000411588"/>
    </source>
</evidence>
<evidence type="ECO:0000313" key="4">
    <source>
        <dbReference type="EMBL" id="HBH1544237.1"/>
    </source>
</evidence>
<dbReference type="EMBL" id="DAEPXK010000067">
    <property type="protein sequence ID" value="HBH1544237.1"/>
    <property type="molecule type" value="Genomic_DNA"/>
</dbReference>
<evidence type="ECO:0000313" key="1">
    <source>
        <dbReference type="EMBL" id="CDS88003.1"/>
    </source>
</evidence>
<dbReference type="EMBL" id="DAEQIJ010000001">
    <property type="protein sequence ID" value="HBH2618431.1"/>
    <property type="molecule type" value="Genomic_DNA"/>
</dbReference>
<dbReference type="EMBL" id="CAADAT010000001">
    <property type="protein sequence ID" value="VFD52687.1"/>
    <property type="molecule type" value="Genomic_DNA"/>
</dbReference>
<dbReference type="EMBL" id="CAAJVP010000003">
    <property type="protein sequence ID" value="VHX97812.1"/>
    <property type="molecule type" value="Genomic_DNA"/>
</dbReference>
<dbReference type="EMBL" id="LK932403">
    <property type="protein sequence ID" value="CDS88148.1"/>
    <property type="molecule type" value="Genomic_DNA"/>
</dbReference>
<evidence type="ECO:0000313" key="3">
    <source>
        <dbReference type="EMBL" id="CDT17517.1"/>
    </source>
</evidence>
<reference evidence="4" key="4">
    <citation type="submission" date="2021-06" db="EMBL/GenBank/DDBJ databases">
        <authorList>
            <consortium name="NCBI Pathogen Detection Project"/>
        </authorList>
    </citation>
    <scope>NUCLEOTIDE SEQUENCE</scope>
    <source>
        <strain evidence="5">Clostridioides</strain>
        <strain evidence="4">HN1000</strain>
    </source>
</reference>
<evidence type="ECO:0000313" key="9">
    <source>
        <dbReference type="EMBL" id="VHX97812.1"/>
    </source>
</evidence>
<dbReference type="Proteomes" id="UP000189137">
    <property type="component" value="Unassembled WGS sequence"/>
</dbReference>
<dbReference type="AlphaFoldDB" id="A0A069AUQ1"/>
<dbReference type="Proteomes" id="UP000346772">
    <property type="component" value="Unassembled WGS sequence"/>
</dbReference>
<dbReference type="OrthoDB" id="9870355at2"/>
<dbReference type="KEGG" id="pdf:CD630DERM_19921"/>
<name>A0A069AUQ1_CLODI</name>
<evidence type="ECO:0000313" key="11">
    <source>
        <dbReference type="Proteomes" id="UP000346772"/>
    </source>
</evidence>
<dbReference type="EMBL" id="FUPS01000002">
    <property type="protein sequence ID" value="SJR94510.1"/>
    <property type="molecule type" value="Genomic_DNA"/>
</dbReference>
<sequence length="54" mass="6137">MFGKPKESVRFLDFNDVAEKFGEKKAVAIFDAIAGKKSKEHIIKDIEKLVKNEV</sequence>
<dbReference type="Proteomes" id="UP000372533">
    <property type="component" value="Unassembled WGS sequence"/>
</dbReference>
<protein>
    <submittedName>
        <fullName evidence="3">Uncharacterized protein</fullName>
    </submittedName>
</protein>
<reference evidence="4" key="2">
    <citation type="journal article" date="2018" name="Genome Biol.">
        <title>SKESA: strategic k-mer extension for scrupulous assemblies.</title>
        <authorList>
            <person name="Souvorov A."/>
            <person name="Agarwala R."/>
            <person name="Lipman D.J."/>
        </authorList>
    </citation>
    <scope>NUCLEOTIDE SEQUENCE</scope>
    <source>
        <strain evidence="5">Clostridioides</strain>
        <strain evidence="4">HN1000</strain>
    </source>
</reference>
<dbReference type="Proteomes" id="UP000878956">
    <property type="component" value="Unassembled WGS sequence"/>
</dbReference>
<gene>
    <name evidence="3" type="ORF">BN1095_330422</name>
    <name evidence="1" type="ORF">BN1096_630143</name>
    <name evidence="2" type="ORF">BN1097_640007</name>
    <name evidence="4" type="ORF">KRM00_003783</name>
    <name evidence="5" type="ORF">KRQ00_000152</name>
    <name evidence="9" type="ORF">SAMEA1402366_00803</name>
    <name evidence="7" type="ORF">SAMEA1402399_01116</name>
    <name evidence="8" type="ORF">SAMEA1710456_00085</name>
    <name evidence="6" type="ORF">SAMEA3375112_00782</name>
</gene>
<dbReference type="EMBL" id="LK932517">
    <property type="protein sequence ID" value="CDS88003.1"/>
    <property type="molecule type" value="Genomic_DNA"/>
</dbReference>
<dbReference type="GeneID" id="66354383"/>
<dbReference type="PATRIC" id="fig|1496.854.peg.2672"/>
<evidence type="ECO:0000313" key="2">
    <source>
        <dbReference type="EMBL" id="CDS88148.1"/>
    </source>
</evidence>
<evidence type="ECO:0000313" key="5">
    <source>
        <dbReference type="EMBL" id="HBH2618431.1"/>
    </source>
</evidence>
<reference evidence="9 12" key="3">
    <citation type="submission" date="2019-04" db="EMBL/GenBank/DDBJ databases">
        <authorList>
            <consortium name="Pathogen Informatics"/>
        </authorList>
    </citation>
    <scope>NUCLEOTIDE SEQUENCE [LARGE SCALE GENOMIC DNA]</scope>
    <source>
        <strain evidence="8 11">078GUE027</strain>
        <strain evidence="13">clo34</strain>
        <strain evidence="7">Clo34</strain>
        <strain evidence="12">tl291</strain>
        <strain evidence="9">Tl291</strain>
        <strain evidence="6 10">VRECD0157</strain>
    </source>
</reference>